<feature type="domain" description="ABC1 atypical kinase-like" evidence="1">
    <location>
        <begin position="33"/>
        <end position="109"/>
    </location>
</feature>
<sequence length="110" mass="12191">MSDTEQTRPHDGDAAFIQALAELLNRNELTELTVKREYGENDKLTVELSKHGKQVIVQAAATPAPGHARHALAERLIQLFLNHALRDGFFHADMHQGNLRVAPNGDIVAF</sequence>
<dbReference type="RefSeq" id="WP_036713058.1">
    <property type="nucleotide sequence ID" value="NZ_JRKQ01000233.1"/>
</dbReference>
<dbReference type="Proteomes" id="UP000029858">
    <property type="component" value="Unassembled WGS sequence"/>
</dbReference>
<evidence type="ECO:0000313" key="3">
    <source>
        <dbReference type="Proteomes" id="UP000029858"/>
    </source>
</evidence>
<name>A0A099G1I3_9RHOB</name>
<evidence type="ECO:0000313" key="2">
    <source>
        <dbReference type="EMBL" id="KGJ16233.1"/>
    </source>
</evidence>
<feature type="non-terminal residue" evidence="2">
    <location>
        <position position="110"/>
    </location>
</feature>
<accession>A0A099G1I3</accession>
<dbReference type="Pfam" id="PF03109">
    <property type="entry name" value="ABC1"/>
    <property type="match status" value="1"/>
</dbReference>
<gene>
    <name evidence="2" type="ORF">IX56_18045</name>
</gene>
<protein>
    <recommendedName>
        <fullName evidence="1">ABC1 atypical kinase-like domain-containing protein</fullName>
    </recommendedName>
</protein>
<dbReference type="InterPro" id="IPR004147">
    <property type="entry name" value="ABC1_dom"/>
</dbReference>
<proteinExistence type="predicted"/>
<dbReference type="SUPFAM" id="SSF56112">
    <property type="entry name" value="Protein kinase-like (PK-like)"/>
    <property type="match status" value="1"/>
</dbReference>
<comment type="caution">
    <text evidence="2">The sequence shown here is derived from an EMBL/GenBank/DDBJ whole genome shotgun (WGS) entry which is preliminary data.</text>
</comment>
<dbReference type="InterPro" id="IPR011009">
    <property type="entry name" value="Kinase-like_dom_sf"/>
</dbReference>
<dbReference type="AlphaFoldDB" id="A0A099G1I3"/>
<dbReference type="EMBL" id="JRKQ01000233">
    <property type="protein sequence ID" value="KGJ16233.1"/>
    <property type="molecule type" value="Genomic_DNA"/>
</dbReference>
<organism evidence="2 3">
    <name type="scientific">Paracoccus sanguinis</name>
    <dbReference type="NCBI Taxonomy" id="1545044"/>
    <lineage>
        <taxon>Bacteria</taxon>
        <taxon>Pseudomonadati</taxon>
        <taxon>Pseudomonadota</taxon>
        <taxon>Alphaproteobacteria</taxon>
        <taxon>Rhodobacterales</taxon>
        <taxon>Paracoccaceae</taxon>
        <taxon>Paracoccus</taxon>
    </lineage>
</organism>
<reference evidence="2 3" key="2">
    <citation type="submission" date="2014-10" db="EMBL/GenBank/DDBJ databases">
        <title>Paracoccus sanguinis sp. nov., isolated from clinical specimens of New York State patients.</title>
        <authorList>
            <person name="Mingle L.A."/>
            <person name="Cole J.A."/>
            <person name="Lapierre P."/>
            <person name="Musser K.A."/>
        </authorList>
    </citation>
    <scope>NUCLEOTIDE SEQUENCE [LARGE SCALE GENOMIC DNA]</scope>
    <source>
        <strain evidence="2 3">5503</strain>
    </source>
</reference>
<reference evidence="2 3" key="1">
    <citation type="submission" date="2014-09" db="EMBL/GenBank/DDBJ databases">
        <authorList>
            <person name="McGinnis J.M."/>
            <person name="Wolfgang W.J."/>
        </authorList>
    </citation>
    <scope>NUCLEOTIDE SEQUENCE [LARGE SCALE GENOMIC DNA]</scope>
    <source>
        <strain evidence="2 3">5503</strain>
    </source>
</reference>
<evidence type="ECO:0000259" key="1">
    <source>
        <dbReference type="Pfam" id="PF03109"/>
    </source>
</evidence>